<sequence length="96" mass="10699">MAPFELSYVSSLESPKLELSYVNKDLTESKLRESVNIASVSSIIVLEVKDEIVNISSDNLGSRFFSSTELDIDNIVDLKININDINEKKESDITST</sequence>
<organism evidence="1 2">
    <name type="scientific">Funneliformis mosseae</name>
    <name type="common">Endomycorrhizal fungus</name>
    <name type="synonym">Glomus mosseae</name>
    <dbReference type="NCBI Taxonomy" id="27381"/>
    <lineage>
        <taxon>Eukaryota</taxon>
        <taxon>Fungi</taxon>
        <taxon>Fungi incertae sedis</taxon>
        <taxon>Mucoromycota</taxon>
        <taxon>Glomeromycotina</taxon>
        <taxon>Glomeromycetes</taxon>
        <taxon>Glomerales</taxon>
        <taxon>Glomeraceae</taxon>
        <taxon>Funneliformis</taxon>
    </lineage>
</organism>
<dbReference type="EMBL" id="CAJVPP010004233">
    <property type="protein sequence ID" value="CAG8646205.1"/>
    <property type="molecule type" value="Genomic_DNA"/>
</dbReference>
<gene>
    <name evidence="1" type="ORF">FMOSSE_LOCUS11243</name>
</gene>
<dbReference type="AlphaFoldDB" id="A0A9N9DPN1"/>
<name>A0A9N9DPN1_FUNMO</name>
<comment type="caution">
    <text evidence="1">The sequence shown here is derived from an EMBL/GenBank/DDBJ whole genome shotgun (WGS) entry which is preliminary data.</text>
</comment>
<keyword evidence="2" id="KW-1185">Reference proteome</keyword>
<reference evidence="1" key="1">
    <citation type="submission" date="2021-06" db="EMBL/GenBank/DDBJ databases">
        <authorList>
            <person name="Kallberg Y."/>
            <person name="Tangrot J."/>
            <person name="Rosling A."/>
        </authorList>
    </citation>
    <scope>NUCLEOTIDE SEQUENCE</scope>
    <source>
        <strain evidence="1">87-6 pot B 2015</strain>
    </source>
</reference>
<protein>
    <submittedName>
        <fullName evidence="1">14286_t:CDS:1</fullName>
    </submittedName>
</protein>
<proteinExistence type="predicted"/>
<accession>A0A9N9DPN1</accession>
<evidence type="ECO:0000313" key="1">
    <source>
        <dbReference type="EMBL" id="CAG8646205.1"/>
    </source>
</evidence>
<dbReference type="Proteomes" id="UP000789375">
    <property type="component" value="Unassembled WGS sequence"/>
</dbReference>
<evidence type="ECO:0000313" key="2">
    <source>
        <dbReference type="Proteomes" id="UP000789375"/>
    </source>
</evidence>